<dbReference type="AlphaFoldDB" id="A0A1S1YXM3"/>
<evidence type="ECO:0000313" key="2">
    <source>
        <dbReference type="EMBL" id="OHX65625.1"/>
    </source>
</evidence>
<feature type="domain" description="SiaC family regulatory phosphoprotein" evidence="1">
    <location>
        <begin position="13"/>
        <end position="117"/>
    </location>
</feature>
<reference evidence="2 3" key="1">
    <citation type="journal article" date="2012" name="Int. J. Syst. Evol. Microbiol.">
        <title>Flammeovirga pacifica sp. nov., isolated from deep-sea sediment.</title>
        <authorList>
            <person name="Xu H."/>
            <person name="Fu Y."/>
            <person name="Yang N."/>
            <person name="Ding Z."/>
            <person name="Lai Q."/>
            <person name="Zeng R."/>
        </authorList>
    </citation>
    <scope>NUCLEOTIDE SEQUENCE [LARGE SCALE GENOMIC DNA]</scope>
    <source>
        <strain evidence="3">DSM 24597 / LMG 26175 / WPAGA1</strain>
    </source>
</reference>
<protein>
    <recommendedName>
        <fullName evidence="1">SiaC family regulatory phosphoprotein domain-containing protein</fullName>
    </recommendedName>
</protein>
<evidence type="ECO:0000313" key="3">
    <source>
        <dbReference type="Proteomes" id="UP000179797"/>
    </source>
</evidence>
<accession>A0A1S1YXM3</accession>
<dbReference type="RefSeq" id="WP_044222060.1">
    <property type="nucleotide sequence ID" value="NZ_JRYR02000001.1"/>
</dbReference>
<sequence>MNDLLINKNNKNVQIPQITLLFDEKRGNIYGESYHITACQLYKEVTTWIDEFFEFNQDLSLTFGITYFDTASSKGIYEVLNTLKKWQMKGKKTSIVWYIADSDDDLLEEIDELAENAGVHISTILSDKSQLIAS</sequence>
<proteinExistence type="predicted"/>
<dbReference type="InterPro" id="IPR018530">
    <property type="entry name" value="SiaC"/>
</dbReference>
<keyword evidence="3" id="KW-1185">Reference proteome</keyword>
<dbReference type="Proteomes" id="UP000179797">
    <property type="component" value="Unassembled WGS sequence"/>
</dbReference>
<dbReference type="OrthoDB" id="979872at2"/>
<gene>
    <name evidence="2" type="ORF">NH26_04305</name>
</gene>
<organism evidence="2 3">
    <name type="scientific">Flammeovirga pacifica</name>
    <dbReference type="NCBI Taxonomy" id="915059"/>
    <lineage>
        <taxon>Bacteria</taxon>
        <taxon>Pseudomonadati</taxon>
        <taxon>Bacteroidota</taxon>
        <taxon>Cytophagia</taxon>
        <taxon>Cytophagales</taxon>
        <taxon>Flammeovirgaceae</taxon>
        <taxon>Flammeovirga</taxon>
    </lineage>
</organism>
<comment type="caution">
    <text evidence="2">The sequence shown here is derived from an EMBL/GenBank/DDBJ whole genome shotgun (WGS) entry which is preliminary data.</text>
</comment>
<dbReference type="STRING" id="915059.NH26_04305"/>
<evidence type="ECO:0000259" key="1">
    <source>
        <dbReference type="Pfam" id="PF09345"/>
    </source>
</evidence>
<name>A0A1S1YXM3_FLAPC</name>
<dbReference type="EMBL" id="JRYR02000001">
    <property type="protein sequence ID" value="OHX65625.1"/>
    <property type="molecule type" value="Genomic_DNA"/>
</dbReference>
<dbReference type="Pfam" id="PF09345">
    <property type="entry name" value="SiaC"/>
    <property type="match status" value="1"/>
</dbReference>